<evidence type="ECO:0000313" key="1">
    <source>
        <dbReference type="EMBL" id="KAG1814604.1"/>
    </source>
</evidence>
<name>A0A9P7E8P8_9AGAM</name>
<keyword evidence="2" id="KW-1185">Reference proteome</keyword>
<sequence length="120" mass="13468">MPADGKPLAFILYTDKVKLLSFGHAKGYPVIAWIMNLPVSVQNGEGVGGGQVVGWLPIVKDDPAKLGKQKFMDFKAAVWHESFKILLKCLRSKRKHGGWVECWDKSQCHLFPFVPIYKLA</sequence>
<dbReference type="EMBL" id="JABBWG010000020">
    <property type="protein sequence ID" value="KAG1814604.1"/>
    <property type="molecule type" value="Genomic_DNA"/>
</dbReference>
<dbReference type="Proteomes" id="UP000807769">
    <property type="component" value="Unassembled WGS sequence"/>
</dbReference>
<dbReference type="RefSeq" id="XP_041191940.1">
    <property type="nucleotide sequence ID" value="XM_041332987.1"/>
</dbReference>
<organism evidence="1 2">
    <name type="scientific">Suillus subaureus</name>
    <dbReference type="NCBI Taxonomy" id="48587"/>
    <lineage>
        <taxon>Eukaryota</taxon>
        <taxon>Fungi</taxon>
        <taxon>Dikarya</taxon>
        <taxon>Basidiomycota</taxon>
        <taxon>Agaricomycotina</taxon>
        <taxon>Agaricomycetes</taxon>
        <taxon>Agaricomycetidae</taxon>
        <taxon>Boletales</taxon>
        <taxon>Suillineae</taxon>
        <taxon>Suillaceae</taxon>
        <taxon>Suillus</taxon>
    </lineage>
</organism>
<evidence type="ECO:0000313" key="2">
    <source>
        <dbReference type="Proteomes" id="UP000807769"/>
    </source>
</evidence>
<dbReference type="InterPro" id="IPR041078">
    <property type="entry name" value="Plavaka"/>
</dbReference>
<gene>
    <name evidence="1" type="ORF">BJ212DRAFT_1300419</name>
</gene>
<dbReference type="AlphaFoldDB" id="A0A9P7E8P8"/>
<protein>
    <submittedName>
        <fullName evidence="1">Uncharacterized protein</fullName>
    </submittedName>
</protein>
<reference evidence="1" key="1">
    <citation type="journal article" date="2020" name="New Phytol.">
        <title>Comparative genomics reveals dynamic genome evolution in host specialist ectomycorrhizal fungi.</title>
        <authorList>
            <person name="Lofgren L.A."/>
            <person name="Nguyen N.H."/>
            <person name="Vilgalys R."/>
            <person name="Ruytinx J."/>
            <person name="Liao H.L."/>
            <person name="Branco S."/>
            <person name="Kuo A."/>
            <person name="LaButti K."/>
            <person name="Lipzen A."/>
            <person name="Andreopoulos W."/>
            <person name="Pangilinan J."/>
            <person name="Riley R."/>
            <person name="Hundley H."/>
            <person name="Na H."/>
            <person name="Barry K."/>
            <person name="Grigoriev I.V."/>
            <person name="Stajich J.E."/>
            <person name="Kennedy P.G."/>
        </authorList>
    </citation>
    <scope>NUCLEOTIDE SEQUENCE</scope>
    <source>
        <strain evidence="1">MN1</strain>
    </source>
</reference>
<accession>A0A9P7E8P8</accession>
<comment type="caution">
    <text evidence="1">The sequence shown here is derived from an EMBL/GenBank/DDBJ whole genome shotgun (WGS) entry which is preliminary data.</text>
</comment>
<proteinExistence type="predicted"/>
<dbReference type="GeneID" id="64627004"/>
<dbReference type="OrthoDB" id="3239511at2759"/>
<dbReference type="Pfam" id="PF18759">
    <property type="entry name" value="Plavaka"/>
    <property type="match status" value="1"/>
</dbReference>